<dbReference type="Proteomes" id="UP000814033">
    <property type="component" value="Unassembled WGS sequence"/>
</dbReference>
<sequence length="241" mass="26472">MVRPVTTGLIFNGPTGAFANRTAPPSHACADTARYIQRCSSASENMDGVPLAHPVMPPHACEFAEHGVFAPFLDVPQIGPYNNNRHTPHVRLISFLPFLPTIMSRITITIDVPTDDLAERLENLTVNFSPKKPASDGKASSAKPATFATSASSRSTSGDGAVTDDDKPVKPERQEDEQDPWEGETWAVFKAVQPGVYRVEYEKFPTYGSARKAFNEAKRRGDTCPYSKSWDKKTEHGLPPR</sequence>
<evidence type="ECO:0000313" key="1">
    <source>
        <dbReference type="EMBL" id="KAI0038727.1"/>
    </source>
</evidence>
<reference evidence="1" key="2">
    <citation type="journal article" date="2022" name="New Phytol.">
        <title>Evolutionary transition to the ectomycorrhizal habit in the genomes of a hyperdiverse lineage of mushroom-forming fungi.</title>
        <authorList>
            <person name="Looney B."/>
            <person name="Miyauchi S."/>
            <person name="Morin E."/>
            <person name="Drula E."/>
            <person name="Courty P.E."/>
            <person name="Kohler A."/>
            <person name="Kuo A."/>
            <person name="LaButti K."/>
            <person name="Pangilinan J."/>
            <person name="Lipzen A."/>
            <person name="Riley R."/>
            <person name="Andreopoulos W."/>
            <person name="He G."/>
            <person name="Johnson J."/>
            <person name="Nolan M."/>
            <person name="Tritt A."/>
            <person name="Barry K.W."/>
            <person name="Grigoriev I.V."/>
            <person name="Nagy L.G."/>
            <person name="Hibbett D."/>
            <person name="Henrissat B."/>
            <person name="Matheny P.B."/>
            <person name="Labbe J."/>
            <person name="Martin F.M."/>
        </authorList>
    </citation>
    <scope>NUCLEOTIDE SEQUENCE</scope>
    <source>
        <strain evidence="1">FP105234-sp</strain>
    </source>
</reference>
<comment type="caution">
    <text evidence="1">The sequence shown here is derived from an EMBL/GenBank/DDBJ whole genome shotgun (WGS) entry which is preliminary data.</text>
</comment>
<protein>
    <submittedName>
        <fullName evidence="1">Uncharacterized protein</fullName>
    </submittedName>
</protein>
<keyword evidence="2" id="KW-1185">Reference proteome</keyword>
<proteinExistence type="predicted"/>
<reference evidence="1" key="1">
    <citation type="submission" date="2021-02" db="EMBL/GenBank/DDBJ databases">
        <authorList>
            <consortium name="DOE Joint Genome Institute"/>
            <person name="Ahrendt S."/>
            <person name="Looney B.P."/>
            <person name="Miyauchi S."/>
            <person name="Morin E."/>
            <person name="Drula E."/>
            <person name="Courty P.E."/>
            <person name="Chicoki N."/>
            <person name="Fauchery L."/>
            <person name="Kohler A."/>
            <person name="Kuo A."/>
            <person name="Labutti K."/>
            <person name="Pangilinan J."/>
            <person name="Lipzen A."/>
            <person name="Riley R."/>
            <person name="Andreopoulos W."/>
            <person name="He G."/>
            <person name="Johnson J."/>
            <person name="Barry K.W."/>
            <person name="Grigoriev I.V."/>
            <person name="Nagy L."/>
            <person name="Hibbett D."/>
            <person name="Henrissat B."/>
            <person name="Matheny P.B."/>
            <person name="Labbe J."/>
            <person name="Martin F."/>
        </authorList>
    </citation>
    <scope>NUCLEOTIDE SEQUENCE</scope>
    <source>
        <strain evidence="1">FP105234-sp</strain>
    </source>
</reference>
<evidence type="ECO:0000313" key="2">
    <source>
        <dbReference type="Proteomes" id="UP000814033"/>
    </source>
</evidence>
<gene>
    <name evidence="1" type="ORF">FA95DRAFT_1578034</name>
</gene>
<name>A0ACB8R4C5_9AGAM</name>
<dbReference type="EMBL" id="MU276427">
    <property type="protein sequence ID" value="KAI0038727.1"/>
    <property type="molecule type" value="Genomic_DNA"/>
</dbReference>
<accession>A0ACB8R4C5</accession>
<organism evidence="1 2">
    <name type="scientific">Auriscalpium vulgare</name>
    <dbReference type="NCBI Taxonomy" id="40419"/>
    <lineage>
        <taxon>Eukaryota</taxon>
        <taxon>Fungi</taxon>
        <taxon>Dikarya</taxon>
        <taxon>Basidiomycota</taxon>
        <taxon>Agaricomycotina</taxon>
        <taxon>Agaricomycetes</taxon>
        <taxon>Russulales</taxon>
        <taxon>Auriscalpiaceae</taxon>
        <taxon>Auriscalpium</taxon>
    </lineage>
</organism>